<feature type="chain" id="PRO_5042269074" description="Transporter" evidence="1">
    <location>
        <begin position="34"/>
        <end position="277"/>
    </location>
</feature>
<evidence type="ECO:0000256" key="1">
    <source>
        <dbReference type="SAM" id="SignalP"/>
    </source>
</evidence>
<evidence type="ECO:0008006" key="4">
    <source>
        <dbReference type="Google" id="ProtNLM"/>
    </source>
</evidence>
<organism evidence="2 3">
    <name type="scientific">Synoicihabitans lomoniglobus</name>
    <dbReference type="NCBI Taxonomy" id="2909285"/>
    <lineage>
        <taxon>Bacteria</taxon>
        <taxon>Pseudomonadati</taxon>
        <taxon>Verrucomicrobiota</taxon>
        <taxon>Opitutia</taxon>
        <taxon>Opitutales</taxon>
        <taxon>Opitutaceae</taxon>
        <taxon>Synoicihabitans</taxon>
    </lineage>
</organism>
<reference evidence="2" key="1">
    <citation type="submission" date="2023-03" db="EMBL/GenBank/DDBJ databases">
        <title>Lomoglobus Profundus gen. nov., sp. nov., a novel member of the phylum Verrucomicrobia, isolated from deep-marine sediment of South China Sea.</title>
        <authorList>
            <person name="Ahmad T."/>
            <person name="Ishaq S.E."/>
            <person name="Wang F."/>
        </authorList>
    </citation>
    <scope>NUCLEOTIDE SEQUENCE</scope>
    <source>
        <strain evidence="2">LMO-M01</strain>
    </source>
</reference>
<protein>
    <recommendedName>
        <fullName evidence="4">Transporter</fullName>
    </recommendedName>
</protein>
<keyword evidence="1" id="KW-0732">Signal</keyword>
<dbReference type="Proteomes" id="UP001218638">
    <property type="component" value="Chromosome"/>
</dbReference>
<feature type="signal peptide" evidence="1">
    <location>
        <begin position="1"/>
        <end position="33"/>
    </location>
</feature>
<name>A0AAF0CS95_9BACT</name>
<sequence>MQTYRVPLIRRLSPVTWCGGLAALAFVAGMARAQSGGASASATSPAVVQKLETGVSYSRGDYGLATDTEVLVVPFNYVNETGPWKFRATLPWLHLTGPAAVVADGGGTAGGPVRPNGSSTSGLGDSMLTATYALAAPPAGWRTDLSAKVKLPTGDEDRGLGTGEFDYYGQVDFYRTYASFTPFFNGGYRVLGDGIYQLKDGFYASGGVVVPIADASSIGGALNWREAIVAGGDDATEASAFYHTQLSSNWSTTVYAMKGFTDASADYGAGASFSFKF</sequence>
<gene>
    <name evidence="2" type="ORF">PXH66_09605</name>
</gene>
<dbReference type="AlphaFoldDB" id="A0AAF0CS95"/>
<dbReference type="KEGG" id="slom:PXH66_09605"/>
<dbReference type="EMBL" id="CP119075">
    <property type="protein sequence ID" value="WED67106.1"/>
    <property type="molecule type" value="Genomic_DNA"/>
</dbReference>
<evidence type="ECO:0000313" key="3">
    <source>
        <dbReference type="Proteomes" id="UP001218638"/>
    </source>
</evidence>
<keyword evidence="3" id="KW-1185">Reference proteome</keyword>
<proteinExistence type="predicted"/>
<evidence type="ECO:0000313" key="2">
    <source>
        <dbReference type="EMBL" id="WED67106.1"/>
    </source>
</evidence>
<accession>A0AAF0CS95</accession>
<dbReference type="RefSeq" id="WP_330931369.1">
    <property type="nucleotide sequence ID" value="NZ_CP119075.1"/>
</dbReference>